<sequence length="167" mass="18792">MRRLADTLIGSMKVPALPADPEALFDALVESAREWRQRPLRVVLREFPPHTASGLWIEQEDRDIVIVDRRAPKWMQIVILCHELWHVHKGQSSPLHMLGGAAGDGSRPAAARTTLSEKHEREADRFGMLMGLELRPWMEASEHSVYCHEPTSLAGRIGAALNYRGEA</sequence>
<evidence type="ECO:0000313" key="1">
    <source>
        <dbReference type="EMBL" id="MER6427375.1"/>
    </source>
</evidence>
<dbReference type="RefSeq" id="WP_241840836.1">
    <property type="nucleotide sequence ID" value="NZ_JBEOYA010000068.1"/>
</dbReference>
<evidence type="ECO:0000313" key="2">
    <source>
        <dbReference type="Proteomes" id="UP001470023"/>
    </source>
</evidence>
<protein>
    <submittedName>
        <fullName evidence="1">Toxin</fullName>
    </submittedName>
</protein>
<keyword evidence="2" id="KW-1185">Reference proteome</keyword>
<dbReference type="Proteomes" id="UP001470023">
    <property type="component" value="Unassembled WGS sequence"/>
</dbReference>
<gene>
    <name evidence="1" type="ORF">ABT272_06450</name>
</gene>
<reference evidence="1 2" key="1">
    <citation type="submission" date="2024-06" db="EMBL/GenBank/DDBJ databases">
        <title>The Natural Products Discovery Center: Release of the First 8490 Sequenced Strains for Exploring Actinobacteria Biosynthetic Diversity.</title>
        <authorList>
            <person name="Kalkreuter E."/>
            <person name="Kautsar S.A."/>
            <person name="Yang D."/>
            <person name="Bader C.D."/>
            <person name="Teijaro C.N."/>
            <person name="Fluegel L."/>
            <person name="Davis C.M."/>
            <person name="Simpson J.R."/>
            <person name="Lauterbach L."/>
            <person name="Steele A.D."/>
            <person name="Gui C."/>
            <person name="Meng S."/>
            <person name="Li G."/>
            <person name="Viehrig K."/>
            <person name="Ye F."/>
            <person name="Su P."/>
            <person name="Kiefer A.F."/>
            <person name="Nichols A."/>
            <person name="Cepeda A.J."/>
            <person name="Yan W."/>
            <person name="Fan B."/>
            <person name="Jiang Y."/>
            <person name="Adhikari A."/>
            <person name="Zheng C.-J."/>
            <person name="Schuster L."/>
            <person name="Cowan T.M."/>
            <person name="Smanski M.J."/>
            <person name="Chevrette M.G."/>
            <person name="De Carvalho L.P.S."/>
            <person name="Shen B."/>
        </authorList>
    </citation>
    <scope>NUCLEOTIDE SEQUENCE [LARGE SCALE GENOMIC DNA]</scope>
    <source>
        <strain evidence="1 2">NPDC001166</strain>
    </source>
</reference>
<comment type="caution">
    <text evidence="1">The sequence shown here is derived from an EMBL/GenBank/DDBJ whole genome shotgun (WGS) entry which is preliminary data.</text>
</comment>
<name>A0ABV1U0Y8_9ACTN</name>
<organism evidence="1 2">
    <name type="scientific">Streptomyces sp. 900105245</name>
    <dbReference type="NCBI Taxonomy" id="3154379"/>
    <lineage>
        <taxon>Bacteria</taxon>
        <taxon>Bacillati</taxon>
        <taxon>Actinomycetota</taxon>
        <taxon>Actinomycetes</taxon>
        <taxon>Kitasatosporales</taxon>
        <taxon>Streptomycetaceae</taxon>
        <taxon>Streptomyces</taxon>
    </lineage>
</organism>
<dbReference type="EMBL" id="JBEPAZ010000004">
    <property type="protein sequence ID" value="MER6427375.1"/>
    <property type="molecule type" value="Genomic_DNA"/>
</dbReference>
<accession>A0ABV1U0Y8</accession>
<proteinExistence type="predicted"/>